<accession>A0ABW9GE37</accession>
<dbReference type="Proteomes" id="UP001629953">
    <property type="component" value="Unassembled WGS sequence"/>
</dbReference>
<name>A0ABW9GE37_9GAMM</name>
<comment type="caution">
    <text evidence="2">The sequence shown here is derived from an EMBL/GenBank/DDBJ whole genome shotgun (WGS) entry which is preliminary data.</text>
</comment>
<dbReference type="EMBL" id="JBEQCT010000014">
    <property type="protein sequence ID" value="MFM2486993.1"/>
    <property type="molecule type" value="Genomic_DNA"/>
</dbReference>
<protein>
    <submittedName>
        <fullName evidence="2">Uncharacterized protein</fullName>
    </submittedName>
</protein>
<proteinExistence type="predicted"/>
<gene>
    <name evidence="2" type="ORF">ABUE30_18360</name>
</gene>
<feature type="chain" id="PRO_5046049359" evidence="1">
    <location>
        <begin position="27"/>
        <end position="67"/>
    </location>
</feature>
<evidence type="ECO:0000313" key="3">
    <source>
        <dbReference type="Proteomes" id="UP001629953"/>
    </source>
</evidence>
<evidence type="ECO:0000256" key="1">
    <source>
        <dbReference type="SAM" id="SignalP"/>
    </source>
</evidence>
<feature type="signal peptide" evidence="1">
    <location>
        <begin position="1"/>
        <end position="26"/>
    </location>
</feature>
<sequence>MKNLTKIASTIAFIAALGAVSTTAMAATSDQCNNNDSQATQIMSLNSQATSNWQATKDKFQIGRYYH</sequence>
<reference evidence="2 3" key="1">
    <citation type="journal article" date="2013" name="Int. J. Syst. Evol. Microbiol.">
        <title>Celerinatantimonas yamalensis sp. nov., a cold-adapted diazotrophic bacterium from a cold permafrost brine.</title>
        <authorList>
            <person name="Shcherbakova V."/>
            <person name="Chuvilskaya N."/>
            <person name="Rivkina E."/>
            <person name="Demidov N."/>
            <person name="Uchaeva V."/>
            <person name="Suetin S."/>
            <person name="Suzina N."/>
            <person name="Gilichinsky D."/>
        </authorList>
    </citation>
    <scope>NUCLEOTIDE SEQUENCE [LARGE SCALE GENOMIC DNA]</scope>
    <source>
        <strain evidence="2 3">C7</strain>
    </source>
</reference>
<dbReference type="RefSeq" id="WP_408625292.1">
    <property type="nucleotide sequence ID" value="NZ_JBEQCT010000014.1"/>
</dbReference>
<evidence type="ECO:0000313" key="2">
    <source>
        <dbReference type="EMBL" id="MFM2486993.1"/>
    </source>
</evidence>
<keyword evidence="3" id="KW-1185">Reference proteome</keyword>
<keyword evidence="1" id="KW-0732">Signal</keyword>
<organism evidence="2 3">
    <name type="scientific">Celerinatantimonas yamalensis</name>
    <dbReference type="NCBI Taxonomy" id="559956"/>
    <lineage>
        <taxon>Bacteria</taxon>
        <taxon>Pseudomonadati</taxon>
        <taxon>Pseudomonadota</taxon>
        <taxon>Gammaproteobacteria</taxon>
        <taxon>Celerinatantimonadaceae</taxon>
        <taxon>Celerinatantimonas</taxon>
    </lineage>
</organism>